<keyword evidence="2" id="KW-0472">Membrane</keyword>
<evidence type="ECO:0000256" key="2">
    <source>
        <dbReference type="SAM" id="Phobius"/>
    </source>
</evidence>
<feature type="region of interest" description="Disordered" evidence="1">
    <location>
        <begin position="321"/>
        <end position="347"/>
    </location>
</feature>
<gene>
    <name evidence="4" type="ORF">MCHLO_10522</name>
</gene>
<name>A0ABQ0LR40_MYCCL</name>
<sequence length="454" mass="48023">MLILALAHARGTGDGTILGRYYTLFQRYVSFIANNTFDPNQQTSDSLDPILQQNVANITNLGVKGIVGLRAMVQIAEAVGDKAGAAQYACLATKMTADWTDWTLFTAGASTSLGWVYRDGSSQGLMYNLYADKLLGLGAFDDSIYQAEANGYSTSNTYGVALSSNSNFMTRSDWTLFVAAALSDAFPTTRDGLVAGVHARASNNATNGTFSNLYNVQTGAGIEQGISPNGFATPAQGAMMALLALSTPNKPISVPSSLMHSSFSSPTPRGEQRANEGAIAGGVIAGVVVLCVALVFAVLFCKRRGRSKRADTMPLPLPVHSQPLARSLPPIPGLQDAAPGRSDDSDYYATRTSSSLLTTLATVGIGRSQSSSRTGSRNTGTSLPQYSTVLRQEIVGQGDGGLSGQTHPLEKPRNTRVARMNGTAELRGELAMLRREMAEFRAQTDPPPLYASGI</sequence>
<accession>A0ABQ0LR40</accession>
<dbReference type="InterPro" id="IPR032514">
    <property type="entry name" value="GtaA_central"/>
</dbReference>
<dbReference type="Proteomes" id="UP000815677">
    <property type="component" value="Unassembled WGS sequence"/>
</dbReference>
<keyword evidence="2" id="KW-0812">Transmembrane</keyword>
<dbReference type="EMBL" id="DF848408">
    <property type="protein sequence ID" value="GAT53579.1"/>
    <property type="molecule type" value="Genomic_DNA"/>
</dbReference>
<feature type="domain" description="Glutaminase A central" evidence="3">
    <location>
        <begin position="1"/>
        <end position="243"/>
    </location>
</feature>
<keyword evidence="2" id="KW-1133">Transmembrane helix</keyword>
<organism evidence="4 5">
    <name type="scientific">Mycena chlorophos</name>
    <name type="common">Agaric fungus</name>
    <name type="synonym">Agaricus chlorophos</name>
    <dbReference type="NCBI Taxonomy" id="658473"/>
    <lineage>
        <taxon>Eukaryota</taxon>
        <taxon>Fungi</taxon>
        <taxon>Dikarya</taxon>
        <taxon>Basidiomycota</taxon>
        <taxon>Agaricomycotina</taxon>
        <taxon>Agaricomycetes</taxon>
        <taxon>Agaricomycetidae</taxon>
        <taxon>Agaricales</taxon>
        <taxon>Marasmiineae</taxon>
        <taxon>Mycenaceae</taxon>
        <taxon>Mycena</taxon>
    </lineage>
</organism>
<keyword evidence="5" id="KW-1185">Reference proteome</keyword>
<feature type="transmembrane region" description="Helical" evidence="2">
    <location>
        <begin position="278"/>
        <end position="300"/>
    </location>
</feature>
<dbReference type="InterPro" id="IPR008928">
    <property type="entry name" value="6-hairpin_glycosidase_sf"/>
</dbReference>
<dbReference type="PANTHER" id="PTHR31987:SF1">
    <property type="entry name" value="GLUTAMINASE A"/>
    <property type="match status" value="1"/>
</dbReference>
<dbReference type="PANTHER" id="PTHR31987">
    <property type="entry name" value="GLUTAMINASE A-RELATED"/>
    <property type="match status" value="1"/>
</dbReference>
<evidence type="ECO:0000256" key="1">
    <source>
        <dbReference type="SAM" id="MobiDB-lite"/>
    </source>
</evidence>
<dbReference type="Pfam" id="PF16335">
    <property type="entry name" value="GtaA_6_Hairpin"/>
    <property type="match status" value="1"/>
</dbReference>
<dbReference type="SUPFAM" id="SSF48208">
    <property type="entry name" value="Six-hairpin glycosidases"/>
    <property type="match status" value="1"/>
</dbReference>
<dbReference type="InterPro" id="IPR052743">
    <property type="entry name" value="Glutaminase_GtaA"/>
</dbReference>
<evidence type="ECO:0000313" key="4">
    <source>
        <dbReference type="EMBL" id="GAT53579.1"/>
    </source>
</evidence>
<evidence type="ECO:0000313" key="5">
    <source>
        <dbReference type="Proteomes" id="UP000815677"/>
    </source>
</evidence>
<proteinExistence type="predicted"/>
<reference evidence="4" key="1">
    <citation type="submission" date="2014-09" db="EMBL/GenBank/DDBJ databases">
        <title>Genome sequence of the luminous mushroom Mycena chlorophos for searching fungal bioluminescence genes.</title>
        <authorList>
            <person name="Tanaka Y."/>
            <person name="Kasuga D."/>
            <person name="Oba Y."/>
            <person name="Hase S."/>
            <person name="Sato K."/>
            <person name="Oba Y."/>
            <person name="Sakakibara Y."/>
        </authorList>
    </citation>
    <scope>NUCLEOTIDE SEQUENCE</scope>
</reference>
<protein>
    <recommendedName>
        <fullName evidence="3">Glutaminase A central domain-containing protein</fullName>
    </recommendedName>
</protein>
<evidence type="ECO:0000259" key="3">
    <source>
        <dbReference type="Pfam" id="PF16335"/>
    </source>
</evidence>